<gene>
    <name evidence="3" type="ORF">E2F43_02310</name>
</gene>
<name>A0A4R5LUQ5_9GAMM</name>
<dbReference type="PANTHER" id="PTHR34606">
    <property type="entry name" value="BON DOMAIN-CONTAINING PROTEIN"/>
    <property type="match status" value="1"/>
</dbReference>
<proteinExistence type="predicted"/>
<evidence type="ECO:0000313" key="3">
    <source>
        <dbReference type="EMBL" id="TDG15092.1"/>
    </source>
</evidence>
<dbReference type="PROSITE" id="PS50914">
    <property type="entry name" value="BON"/>
    <property type="match status" value="2"/>
</dbReference>
<dbReference type="InterPro" id="IPR051686">
    <property type="entry name" value="Lipoprotein_DolP"/>
</dbReference>
<evidence type="ECO:0000256" key="1">
    <source>
        <dbReference type="ARBA" id="ARBA00022729"/>
    </source>
</evidence>
<evidence type="ECO:0000313" key="4">
    <source>
        <dbReference type="Proteomes" id="UP000295554"/>
    </source>
</evidence>
<dbReference type="PANTHER" id="PTHR34606:SF4">
    <property type="entry name" value="OUTER MEMBRANE LIPOPROTEIN DOLP"/>
    <property type="match status" value="1"/>
</dbReference>
<feature type="domain" description="BON" evidence="2">
    <location>
        <begin position="46"/>
        <end position="115"/>
    </location>
</feature>
<dbReference type="RefSeq" id="WP_133209254.1">
    <property type="nucleotide sequence ID" value="NZ_SMSE01000001.1"/>
</dbReference>
<dbReference type="Gene3D" id="3.40.1520.20">
    <property type="match status" value="1"/>
</dbReference>
<feature type="domain" description="BON" evidence="2">
    <location>
        <begin position="124"/>
        <end position="191"/>
    </location>
</feature>
<keyword evidence="1" id="KW-0732">Signal</keyword>
<dbReference type="PROSITE" id="PS51257">
    <property type="entry name" value="PROKAR_LIPOPROTEIN"/>
    <property type="match status" value="1"/>
</dbReference>
<dbReference type="Proteomes" id="UP000295554">
    <property type="component" value="Unassembled WGS sequence"/>
</dbReference>
<dbReference type="InterPro" id="IPR007055">
    <property type="entry name" value="BON_dom"/>
</dbReference>
<dbReference type="SMART" id="SM00749">
    <property type="entry name" value="BON"/>
    <property type="match status" value="2"/>
</dbReference>
<comment type="caution">
    <text evidence="3">The sequence shown here is derived from an EMBL/GenBank/DDBJ whole genome shotgun (WGS) entry which is preliminary data.</text>
</comment>
<sequence length="191" mass="20943">MMQRLFLTLFYLSLLALGGCGSLLATMEVDPIEEDEGERTLGRMIEDENIETKAMVNVRGSNDAFDSAHLVIVSYNGYVLIAGQVPTQALKDQATRVVKEVRGVRRIYNELEVAAPSSGMTRTSDAWITSKVKSFLLASPDIQGNRVKVVTENGVVYLMGLASREEAERIAAEAADTSGVQRVVKLFELLD</sequence>
<keyword evidence="4" id="KW-1185">Reference proteome</keyword>
<evidence type="ECO:0000259" key="2">
    <source>
        <dbReference type="PROSITE" id="PS50914"/>
    </source>
</evidence>
<protein>
    <submittedName>
        <fullName evidence="3">BON domain-containing protein</fullName>
    </submittedName>
</protein>
<dbReference type="InterPro" id="IPR014004">
    <property type="entry name" value="Transpt-assoc_nodulatn_dom_bac"/>
</dbReference>
<organism evidence="3 4">
    <name type="scientific">Seongchinamella unica</name>
    <dbReference type="NCBI Taxonomy" id="2547392"/>
    <lineage>
        <taxon>Bacteria</taxon>
        <taxon>Pseudomonadati</taxon>
        <taxon>Pseudomonadota</taxon>
        <taxon>Gammaproteobacteria</taxon>
        <taxon>Cellvibrionales</taxon>
        <taxon>Halieaceae</taxon>
        <taxon>Seongchinamella</taxon>
    </lineage>
</organism>
<reference evidence="3 4" key="1">
    <citation type="submission" date="2019-03" db="EMBL/GenBank/DDBJ databases">
        <title>Seongchinamella monodicae gen. nov., sp. nov., a novel member of the Gammaproteobacteria isolated from a tidal mudflat of beach.</title>
        <authorList>
            <person name="Yang H.G."/>
            <person name="Kang J.W."/>
            <person name="Lee S.D."/>
        </authorList>
    </citation>
    <scope>NUCLEOTIDE SEQUENCE [LARGE SCALE GENOMIC DNA]</scope>
    <source>
        <strain evidence="3 4">GH4-78</strain>
    </source>
</reference>
<accession>A0A4R5LUQ5</accession>
<dbReference type="AlphaFoldDB" id="A0A4R5LUQ5"/>
<dbReference type="Pfam" id="PF04972">
    <property type="entry name" value="BON"/>
    <property type="match status" value="2"/>
</dbReference>
<dbReference type="OrthoDB" id="9783990at2"/>
<dbReference type="EMBL" id="SMSE01000001">
    <property type="protein sequence ID" value="TDG15092.1"/>
    <property type="molecule type" value="Genomic_DNA"/>
</dbReference>